<organism evidence="2 3">
    <name type="scientific">Gottfriedia luciferensis</name>
    <dbReference type="NCBI Taxonomy" id="178774"/>
    <lineage>
        <taxon>Bacteria</taxon>
        <taxon>Bacillati</taxon>
        <taxon>Bacillota</taxon>
        <taxon>Bacilli</taxon>
        <taxon>Bacillales</taxon>
        <taxon>Bacillaceae</taxon>
        <taxon>Gottfriedia</taxon>
    </lineage>
</organism>
<accession>A0ABX2ZZ18</accession>
<keyword evidence="3" id="KW-1185">Reference proteome</keyword>
<gene>
    <name evidence="2" type="ORF">BED47_20185</name>
</gene>
<reference evidence="2 3" key="1">
    <citation type="submission" date="2016-07" db="EMBL/GenBank/DDBJ databases">
        <authorList>
            <person name="Townsley L."/>
            <person name="Shank E.A."/>
        </authorList>
    </citation>
    <scope>NUCLEOTIDE SEQUENCE [LARGE SCALE GENOMIC DNA]</scope>
    <source>
        <strain evidence="2 3">CH01</strain>
    </source>
</reference>
<feature type="transmembrane region" description="Helical" evidence="1">
    <location>
        <begin position="16"/>
        <end position="36"/>
    </location>
</feature>
<protein>
    <recommendedName>
        <fullName evidence="4">Lipoprotein</fullName>
    </recommendedName>
</protein>
<dbReference type="EMBL" id="MDKC01000009">
    <property type="protein sequence ID" value="ODG92298.1"/>
    <property type="molecule type" value="Genomic_DNA"/>
</dbReference>
<keyword evidence="1" id="KW-1133">Transmembrane helix</keyword>
<dbReference type="RefSeq" id="WP_069033391.1">
    <property type="nucleotide sequence ID" value="NZ_MDKC01000009.1"/>
</dbReference>
<dbReference type="Proteomes" id="UP000094580">
    <property type="component" value="Unassembled WGS sequence"/>
</dbReference>
<keyword evidence="1" id="KW-0812">Transmembrane</keyword>
<keyword evidence="1" id="KW-0472">Membrane</keyword>
<proteinExistence type="predicted"/>
<evidence type="ECO:0000256" key="1">
    <source>
        <dbReference type="SAM" id="Phobius"/>
    </source>
</evidence>
<comment type="caution">
    <text evidence="2">The sequence shown here is derived from an EMBL/GenBank/DDBJ whole genome shotgun (WGS) entry which is preliminary data.</text>
</comment>
<evidence type="ECO:0000313" key="2">
    <source>
        <dbReference type="EMBL" id="ODG92298.1"/>
    </source>
</evidence>
<evidence type="ECO:0000313" key="3">
    <source>
        <dbReference type="Proteomes" id="UP000094580"/>
    </source>
</evidence>
<evidence type="ECO:0008006" key="4">
    <source>
        <dbReference type="Google" id="ProtNLM"/>
    </source>
</evidence>
<sequence>MEFYILTSKNIRGFNLKYLIILLVIISTFITGCSNLKGNEEQNIIVQKRIADVNNYEDFKVITINEKVQKVRAILDNINWEHAKVDMVAPADYRFIFQFKNPEINGKAVLYELWNIPDKDKIELAISAESKFVQLDKNSSAKLYKIIIGGKLDDQK</sequence>
<name>A0ABX2ZZ18_9BACI</name>